<dbReference type="SUPFAM" id="SSF53335">
    <property type="entry name" value="S-adenosyl-L-methionine-dependent methyltransferases"/>
    <property type="match status" value="1"/>
</dbReference>
<reference evidence="6 7" key="1">
    <citation type="submission" date="2021-03" db="EMBL/GenBank/DDBJ databases">
        <title>Sequencing the genomes of 1000 actinobacteria strains.</title>
        <authorList>
            <person name="Klenk H.-P."/>
        </authorList>
    </citation>
    <scope>NUCLEOTIDE SEQUENCE [LARGE SCALE GENOMIC DNA]</scope>
    <source>
        <strain evidence="6 7">DSM 45510</strain>
    </source>
</reference>
<dbReference type="InterPro" id="IPR036390">
    <property type="entry name" value="WH_DNA-bd_sf"/>
</dbReference>
<dbReference type="Pfam" id="PF00891">
    <property type="entry name" value="Methyltransf_2"/>
    <property type="match status" value="1"/>
</dbReference>
<dbReference type="Pfam" id="PF08100">
    <property type="entry name" value="Dimerisation"/>
    <property type="match status" value="1"/>
</dbReference>
<dbReference type="InterPro" id="IPR001077">
    <property type="entry name" value="COMT_C"/>
</dbReference>
<dbReference type="Gene3D" id="1.10.287.1350">
    <property type="match status" value="1"/>
</dbReference>
<proteinExistence type="predicted"/>
<dbReference type="InterPro" id="IPR016461">
    <property type="entry name" value="COMT-like"/>
</dbReference>
<keyword evidence="2" id="KW-0808">Transferase</keyword>
<sequence length="337" mass="34831">MTDPSMLLPMVAGYIPAKVLQTIAELGVPDHLAGGGRTAAELAGLTGTHAPSLTRVLRAAAVFGVVSSEGDEYALTGLGELLRSDVPGSLREFAVLTGGHEAWRSWGELAHSVRTGEPAFEAAFGTGWFDHLDAEPEKAARFARAMASATALAAPDIAGHCDLTGVGTLADIGGGNGLLLSRLLVAHPELKGVLADSAAGLDDAARVLAEAGVADRCEVVPTDFFDSVPAGLDAYLLKSIVHDWPDERAGRILANCHAAMRPDSVLLLVELVLPGAGDPVPNVQAVMSDLNLMVGTGGRERTEAELHALLAANGFEPDGTTPCGQSGFSVLRARPAR</sequence>
<dbReference type="SUPFAM" id="SSF46785">
    <property type="entry name" value="Winged helix' DNA-binding domain"/>
    <property type="match status" value="1"/>
</dbReference>
<evidence type="ECO:0000256" key="3">
    <source>
        <dbReference type="ARBA" id="ARBA00022691"/>
    </source>
</evidence>
<evidence type="ECO:0000256" key="2">
    <source>
        <dbReference type="ARBA" id="ARBA00022679"/>
    </source>
</evidence>
<evidence type="ECO:0000313" key="6">
    <source>
        <dbReference type="EMBL" id="MBP2183606.1"/>
    </source>
</evidence>
<organism evidence="6 7">
    <name type="scientific">Amycolatopsis magusensis</name>
    <dbReference type="NCBI Taxonomy" id="882444"/>
    <lineage>
        <taxon>Bacteria</taxon>
        <taxon>Bacillati</taxon>
        <taxon>Actinomycetota</taxon>
        <taxon>Actinomycetes</taxon>
        <taxon>Pseudonocardiales</taxon>
        <taxon>Pseudonocardiaceae</taxon>
        <taxon>Amycolatopsis</taxon>
    </lineage>
</organism>
<gene>
    <name evidence="6" type="ORF">JOM49_005132</name>
</gene>
<name>A0ABS4PW01_9PSEU</name>
<dbReference type="Gene3D" id="1.10.10.10">
    <property type="entry name" value="Winged helix-like DNA-binding domain superfamily/Winged helix DNA-binding domain"/>
    <property type="match status" value="1"/>
</dbReference>
<dbReference type="InterPro" id="IPR029063">
    <property type="entry name" value="SAM-dependent_MTases_sf"/>
</dbReference>
<dbReference type="EMBL" id="JAGGMS010000001">
    <property type="protein sequence ID" value="MBP2183606.1"/>
    <property type="molecule type" value="Genomic_DNA"/>
</dbReference>
<feature type="domain" description="O-methyltransferase dimerisation" evidence="5">
    <location>
        <begin position="12"/>
        <end position="82"/>
    </location>
</feature>
<feature type="domain" description="O-methyltransferase C-terminal" evidence="4">
    <location>
        <begin position="106"/>
        <end position="316"/>
    </location>
</feature>
<dbReference type="Gene3D" id="3.40.50.150">
    <property type="entry name" value="Vaccinia Virus protein VP39"/>
    <property type="match status" value="1"/>
</dbReference>
<dbReference type="PANTHER" id="PTHR43712">
    <property type="entry name" value="PUTATIVE (AFU_ORTHOLOGUE AFUA_4G14580)-RELATED"/>
    <property type="match status" value="1"/>
</dbReference>
<keyword evidence="3" id="KW-0949">S-adenosyl-L-methionine</keyword>
<dbReference type="RefSeq" id="WP_209666760.1">
    <property type="nucleotide sequence ID" value="NZ_JAGGMS010000001.1"/>
</dbReference>
<keyword evidence="7" id="KW-1185">Reference proteome</keyword>
<dbReference type="Proteomes" id="UP000741013">
    <property type="component" value="Unassembled WGS sequence"/>
</dbReference>
<evidence type="ECO:0000256" key="1">
    <source>
        <dbReference type="ARBA" id="ARBA00022603"/>
    </source>
</evidence>
<dbReference type="PIRSF" id="PIRSF005739">
    <property type="entry name" value="O-mtase"/>
    <property type="match status" value="1"/>
</dbReference>
<protein>
    <recommendedName>
        <fullName evidence="8">Dimerisation domain-containing protein</fullName>
    </recommendedName>
</protein>
<evidence type="ECO:0000259" key="4">
    <source>
        <dbReference type="Pfam" id="PF00891"/>
    </source>
</evidence>
<dbReference type="PANTHER" id="PTHR43712:SF2">
    <property type="entry name" value="O-METHYLTRANSFERASE CICE"/>
    <property type="match status" value="1"/>
</dbReference>
<dbReference type="InterPro" id="IPR036388">
    <property type="entry name" value="WH-like_DNA-bd_sf"/>
</dbReference>
<dbReference type="InterPro" id="IPR012967">
    <property type="entry name" value="COMT_dimerisation"/>
</dbReference>
<evidence type="ECO:0000313" key="7">
    <source>
        <dbReference type="Proteomes" id="UP000741013"/>
    </source>
</evidence>
<evidence type="ECO:0008006" key="8">
    <source>
        <dbReference type="Google" id="ProtNLM"/>
    </source>
</evidence>
<evidence type="ECO:0000259" key="5">
    <source>
        <dbReference type="Pfam" id="PF08100"/>
    </source>
</evidence>
<comment type="caution">
    <text evidence="6">The sequence shown here is derived from an EMBL/GenBank/DDBJ whole genome shotgun (WGS) entry which is preliminary data.</text>
</comment>
<dbReference type="PROSITE" id="PS51683">
    <property type="entry name" value="SAM_OMT_II"/>
    <property type="match status" value="1"/>
</dbReference>
<keyword evidence="1" id="KW-0489">Methyltransferase</keyword>
<accession>A0ABS4PW01</accession>